<dbReference type="Gene3D" id="3.30.70.1620">
    <property type="match status" value="1"/>
</dbReference>
<keyword evidence="5 6" id="KW-0238">DNA-binding</keyword>
<dbReference type="HAMAP" id="MF_01894">
    <property type="entry name" value="Smc_prok"/>
    <property type="match status" value="1"/>
</dbReference>
<dbReference type="RefSeq" id="WP_277730892.1">
    <property type="nucleotide sequence ID" value="NZ_CP120733.1"/>
</dbReference>
<dbReference type="InterPro" id="IPR024704">
    <property type="entry name" value="SMC"/>
</dbReference>
<keyword evidence="4 6" id="KW-0175">Coiled coil</keyword>
<comment type="similarity">
    <text evidence="6">Belongs to the SMC family.</text>
</comment>
<dbReference type="Gene3D" id="3.40.50.300">
    <property type="entry name" value="P-loop containing nucleotide triphosphate hydrolases"/>
    <property type="match status" value="2"/>
</dbReference>
<keyword evidence="1 6" id="KW-0963">Cytoplasm</keyword>
<evidence type="ECO:0000256" key="5">
    <source>
        <dbReference type="ARBA" id="ARBA00023125"/>
    </source>
</evidence>
<comment type="domain">
    <text evidence="6">Contains large globular domains required for ATP hydrolysis at each terminus and a third globular domain forming a flexible hinge near the middle of the molecule. These domains are separated by coiled-coil structures.</text>
</comment>
<feature type="coiled-coil region" evidence="6">
    <location>
        <begin position="455"/>
        <end position="492"/>
    </location>
</feature>
<evidence type="ECO:0000256" key="1">
    <source>
        <dbReference type="ARBA" id="ARBA00022490"/>
    </source>
</evidence>
<dbReference type="CDD" id="cd03278">
    <property type="entry name" value="ABC_SMC_barmotin"/>
    <property type="match status" value="1"/>
</dbReference>
<feature type="domain" description="SMC hinge" evidence="7">
    <location>
        <begin position="520"/>
        <end position="636"/>
    </location>
</feature>
<evidence type="ECO:0000313" key="8">
    <source>
        <dbReference type="EMBL" id="WFD08974.1"/>
    </source>
</evidence>
<keyword evidence="3 6" id="KW-0067">ATP-binding</keyword>
<organism evidence="8 9">
    <name type="scientific">Tepidibacter hydrothermalis</name>
    <dbReference type="NCBI Taxonomy" id="3036126"/>
    <lineage>
        <taxon>Bacteria</taxon>
        <taxon>Bacillati</taxon>
        <taxon>Bacillota</taxon>
        <taxon>Clostridia</taxon>
        <taxon>Peptostreptococcales</taxon>
        <taxon>Peptostreptococcaceae</taxon>
        <taxon>Tepidibacter</taxon>
    </lineage>
</organism>
<dbReference type="PANTHER" id="PTHR43977">
    <property type="entry name" value="STRUCTURAL MAINTENANCE OF CHROMOSOMES PROTEIN 3"/>
    <property type="match status" value="1"/>
</dbReference>
<feature type="coiled-coil region" evidence="6">
    <location>
        <begin position="227"/>
        <end position="429"/>
    </location>
</feature>
<dbReference type="SMART" id="SM00968">
    <property type="entry name" value="SMC_hinge"/>
    <property type="match status" value="1"/>
</dbReference>
<dbReference type="EMBL" id="CP120733">
    <property type="protein sequence ID" value="WFD08974.1"/>
    <property type="molecule type" value="Genomic_DNA"/>
</dbReference>
<dbReference type="InterPro" id="IPR027417">
    <property type="entry name" value="P-loop_NTPase"/>
</dbReference>
<evidence type="ECO:0000256" key="3">
    <source>
        <dbReference type="ARBA" id="ARBA00022840"/>
    </source>
</evidence>
<evidence type="ECO:0000256" key="4">
    <source>
        <dbReference type="ARBA" id="ARBA00023054"/>
    </source>
</evidence>
<proteinExistence type="inferred from homology"/>
<dbReference type="SUPFAM" id="SSF52540">
    <property type="entry name" value="P-loop containing nucleoside triphosphate hydrolases"/>
    <property type="match status" value="1"/>
</dbReference>
<comment type="function">
    <text evidence="6">Required for chromosome condensation and partitioning.</text>
</comment>
<sequence>MYLKRLELKGFKSFPNKTDIIFEKGITSIVGPNGSGKSNVLDAIRWVLGEQSIKSLRGDKLEDVIFIGADNKKPMNYCEVALIIDNSENIINIDYSEVSIKRRAYRSGESEFYINNKACRLKDVKELLLDTGIGREGYSIIEQGKIDEILGNNVNNRRKVFDEACGISKYRYKKQEGEKNLKNTKENLERINDIFYEIENQLKPLEIQKDKSLKYIKLSDELKVLQVNSYIREIETLDVELKEINNHSNILSEQLVDLEKTKKSQEAELIDIEKKLDGLEIKITESNESIHQVQGAIDKKIADLNLIDEKINNIQINKQRNEKELSELKSKKIKKEEELNSLIDDSDKLFLNLENLNKSKTSIKGSTDKGMLELNSIEQRIEDLKNDAINLLDEKNNKNIRLSSLNTNVENIQNRKIEVRQNIDEISLQIEEKKVQLQNGLEIEKKNNDIIQSLRLNKKEEINSLNSSIANLKNIESSINNKKLKINEYKSKLNVYVDMENRYEGFYRGVKEVLKNKKLPGIKGAVAEVIKVDKEYEVAVEVAMGSSLQNVITKDEYSAKQAISYLKQGNLGRVTFLPMNIIKSRKVNIKELPSMDGLIGIASDIVKFEDEFKNIIENILGRTILVDDIDCAIKLGKMTNYKYRIVTLKGDIFNAGGSLTGGSVKSVNNLLSRKRIIEEFKENIEKEKVEIQNLLENKVNTEQELETKRNNISNLEVSIQEKEKIIFKINSDINNIKEDIDLIQQTKVKLEKEESGFNDNLSYTNELINKLNEEIKEIDIKTSEIEQTIKDIEIKKQEYKQKYESDIKILNEVQLEIAKYTQIYENNQNQIQISKDYISDLKNNIAIKEEEIKNAKLEEQNVGEKKILIKVEKEELNEQMVDINKKYEDYKNDKLNILKKIKDKKEDFKAKEENYIQLKESAYKIESKIDKLEVSQDNYFNKLWEDYELTFKDAIHLKNDELEIDKKNIENLKNQIKRIGNVNLDSIKEYKEVKERHDFYEEQKKDLEKSIESIEKLIVDLECNMRSEFSANFEKINEYYMVIYKKLFGGGYGELKIVDPSNILQSDIEIIAQPPGKKLKNINLLSGGEKALTAIAILFSIISTRPTPFCVLDEIEAPLDDANIYRYGEFLKDLAKDTQFIAITHRRGTMQVSDYIYGVTMEQKAISKVISLKLEQAQELTNENAS</sequence>
<name>A0ABY8EBK5_9FIRM</name>
<dbReference type="Gene3D" id="6.10.140.1720">
    <property type="match status" value="1"/>
</dbReference>
<dbReference type="Pfam" id="PF02463">
    <property type="entry name" value="SMC_N"/>
    <property type="match status" value="2"/>
</dbReference>
<gene>
    <name evidence="6 8" type="primary">smc</name>
    <name evidence="8" type="ORF">P4S50_11310</name>
</gene>
<feature type="coiled-coil region" evidence="6">
    <location>
        <begin position="167"/>
        <end position="201"/>
    </location>
</feature>
<dbReference type="InterPro" id="IPR036277">
    <property type="entry name" value="SMC_hinge_sf"/>
</dbReference>
<dbReference type="InterPro" id="IPR003395">
    <property type="entry name" value="RecF/RecN/SMC_N"/>
</dbReference>
<feature type="coiled-coil region" evidence="6">
    <location>
        <begin position="677"/>
        <end position="921"/>
    </location>
</feature>
<feature type="binding site" evidence="6">
    <location>
        <begin position="32"/>
        <end position="39"/>
    </location>
    <ligand>
        <name>ATP</name>
        <dbReference type="ChEBI" id="CHEBI:30616"/>
    </ligand>
</feature>
<keyword evidence="2 6" id="KW-0547">Nucleotide-binding</keyword>
<dbReference type="SUPFAM" id="SSF75553">
    <property type="entry name" value="Smc hinge domain"/>
    <property type="match status" value="1"/>
</dbReference>
<reference evidence="8 9" key="1">
    <citation type="submission" date="2023-03" db="EMBL/GenBank/DDBJ databases">
        <title>Complete genome sequence of Tepidibacter sp. SWIR-1, isolated from a deep-sea hydrothermal vent.</title>
        <authorList>
            <person name="Li X."/>
        </authorList>
    </citation>
    <scope>NUCLEOTIDE SEQUENCE [LARGE SCALE GENOMIC DNA]</scope>
    <source>
        <strain evidence="8 9">SWIR-1</strain>
    </source>
</reference>
<feature type="coiled-coil region" evidence="6">
    <location>
        <begin position="955"/>
        <end position="1024"/>
    </location>
</feature>
<evidence type="ECO:0000259" key="7">
    <source>
        <dbReference type="SMART" id="SM00968"/>
    </source>
</evidence>
<keyword evidence="9" id="KW-1185">Reference proteome</keyword>
<dbReference type="PIRSF" id="PIRSF005719">
    <property type="entry name" value="SMC"/>
    <property type="match status" value="1"/>
</dbReference>
<dbReference type="Gene3D" id="1.20.1060.20">
    <property type="match status" value="1"/>
</dbReference>
<comment type="subcellular location">
    <subcellularLocation>
        <location evidence="6">Cytoplasm</location>
    </subcellularLocation>
</comment>
<evidence type="ECO:0000256" key="2">
    <source>
        <dbReference type="ARBA" id="ARBA00022741"/>
    </source>
</evidence>
<evidence type="ECO:0000313" key="9">
    <source>
        <dbReference type="Proteomes" id="UP001222800"/>
    </source>
</evidence>
<dbReference type="InterPro" id="IPR011890">
    <property type="entry name" value="SMC_prok"/>
</dbReference>
<comment type="subunit">
    <text evidence="6">Homodimer.</text>
</comment>
<protein>
    <recommendedName>
        <fullName evidence="6">Chromosome partition protein Smc</fullName>
    </recommendedName>
</protein>
<dbReference type="InterPro" id="IPR010935">
    <property type="entry name" value="SMC_hinge"/>
</dbReference>
<dbReference type="Proteomes" id="UP001222800">
    <property type="component" value="Chromosome"/>
</dbReference>
<accession>A0ABY8EBK5</accession>
<dbReference type="NCBIfam" id="TIGR02168">
    <property type="entry name" value="SMC_prok_B"/>
    <property type="match status" value="1"/>
</dbReference>
<evidence type="ECO:0000256" key="6">
    <source>
        <dbReference type="HAMAP-Rule" id="MF_01894"/>
    </source>
</evidence>
<dbReference type="Pfam" id="PF06470">
    <property type="entry name" value="SMC_hinge"/>
    <property type="match status" value="1"/>
</dbReference>